<protein>
    <recommendedName>
        <fullName evidence="1">YqaJ viral recombinase domain-containing protein</fullName>
    </recommendedName>
</protein>
<dbReference type="EMBL" id="CAJPWZ010002432">
    <property type="protein sequence ID" value="CAG2238424.1"/>
    <property type="molecule type" value="Genomic_DNA"/>
</dbReference>
<dbReference type="InterPro" id="IPR011335">
    <property type="entry name" value="Restrct_endonuc-II-like"/>
</dbReference>
<evidence type="ECO:0000313" key="2">
    <source>
        <dbReference type="EMBL" id="CAG2238424.1"/>
    </source>
</evidence>
<dbReference type="SUPFAM" id="SSF52980">
    <property type="entry name" value="Restriction endonuclease-like"/>
    <property type="match status" value="1"/>
</dbReference>
<dbReference type="CDD" id="cd22343">
    <property type="entry name" value="PDDEXK_lambda_exonuclease-like"/>
    <property type="match status" value="1"/>
</dbReference>
<dbReference type="InterPro" id="IPR051703">
    <property type="entry name" value="NF-kappa-B_Signaling_Reg"/>
</dbReference>
<dbReference type="PANTHER" id="PTHR46609:SF7">
    <property type="match status" value="1"/>
</dbReference>
<dbReference type="Proteomes" id="UP000683360">
    <property type="component" value="Unassembled WGS sequence"/>
</dbReference>
<dbReference type="GO" id="GO:0006281">
    <property type="term" value="P:DNA repair"/>
    <property type="evidence" value="ECO:0007669"/>
    <property type="project" value="UniProtKB-ARBA"/>
</dbReference>
<reference evidence="2" key="1">
    <citation type="submission" date="2021-03" db="EMBL/GenBank/DDBJ databases">
        <authorList>
            <person name="Bekaert M."/>
        </authorList>
    </citation>
    <scope>NUCLEOTIDE SEQUENCE</scope>
</reference>
<gene>
    <name evidence="2" type="ORF">MEDL_50832</name>
</gene>
<keyword evidence="3" id="KW-1185">Reference proteome</keyword>
<dbReference type="PANTHER" id="PTHR46609">
    <property type="entry name" value="EXONUCLEASE, PHAGE-TYPE/RECB, C-TERMINAL DOMAIN-CONTAINING PROTEIN"/>
    <property type="match status" value="1"/>
</dbReference>
<accession>A0A8S3U3G9</accession>
<dbReference type="InterPro" id="IPR019080">
    <property type="entry name" value="YqaJ_viral_recombinase"/>
</dbReference>
<name>A0A8S3U3G9_MYTED</name>
<evidence type="ECO:0000313" key="3">
    <source>
        <dbReference type="Proteomes" id="UP000683360"/>
    </source>
</evidence>
<sequence length="432" mass="49429">MAHTPFLMRSNEYAYKIENEVKVVSIVNNMADKEVKGGDSSRDLTILPDLTFGFVESSVKSSSKSLGVKEMSKGYKYFAEKYVTNITIHKVDKGGLVRGKCQRSQRKNESAHDVEQPRGLRSTMYNPINSPLPNVSELCQSLSHIDKTCLLLSVIDLESAPVIVNTKFGKFQKGSPVAVQQKLYNHYVLNILDAPEYPSLPVVNFMKNTVCTVLDEKKSLALNSVIVTSEDSIHIEEMTRLQTNEPKWHKIRKDRLTASVAGDIVKRKADNEPLVARLKTTRKVVTESMRHGLSFESVAAAAFVKLHDDNVNVYPCGIIVSPYSPWLAASPDRKVYHPSRIPQFGLLEIKCPVKALSECMYLTGSIEERKLKQNHNYFYQVMMQLAVTGLKWCYFYVWRLEEYHEEIIEFDEDVWDKMKHKLDLFYFNHFIE</sequence>
<dbReference type="InterPro" id="IPR011604">
    <property type="entry name" value="PDDEXK-like_dom_sf"/>
</dbReference>
<evidence type="ECO:0000259" key="1">
    <source>
        <dbReference type="Pfam" id="PF09588"/>
    </source>
</evidence>
<dbReference type="Pfam" id="PF09588">
    <property type="entry name" value="YqaJ"/>
    <property type="match status" value="1"/>
</dbReference>
<dbReference type="Gene3D" id="3.90.320.10">
    <property type="match status" value="1"/>
</dbReference>
<proteinExistence type="predicted"/>
<feature type="domain" description="YqaJ viral recombinase" evidence="1">
    <location>
        <begin position="247"/>
        <end position="390"/>
    </location>
</feature>
<dbReference type="OrthoDB" id="6123373at2759"/>
<comment type="caution">
    <text evidence="2">The sequence shown here is derived from an EMBL/GenBank/DDBJ whole genome shotgun (WGS) entry which is preliminary data.</text>
</comment>
<dbReference type="AlphaFoldDB" id="A0A8S3U3G9"/>
<organism evidence="2 3">
    <name type="scientific">Mytilus edulis</name>
    <name type="common">Blue mussel</name>
    <dbReference type="NCBI Taxonomy" id="6550"/>
    <lineage>
        <taxon>Eukaryota</taxon>
        <taxon>Metazoa</taxon>
        <taxon>Spiralia</taxon>
        <taxon>Lophotrochozoa</taxon>
        <taxon>Mollusca</taxon>
        <taxon>Bivalvia</taxon>
        <taxon>Autobranchia</taxon>
        <taxon>Pteriomorphia</taxon>
        <taxon>Mytilida</taxon>
        <taxon>Mytiloidea</taxon>
        <taxon>Mytilidae</taxon>
        <taxon>Mytilinae</taxon>
        <taxon>Mytilus</taxon>
    </lineage>
</organism>